<dbReference type="GO" id="GO:0016491">
    <property type="term" value="F:oxidoreductase activity"/>
    <property type="evidence" value="ECO:0007669"/>
    <property type="project" value="InterPro"/>
</dbReference>
<evidence type="ECO:0000256" key="2">
    <source>
        <dbReference type="ARBA" id="ARBA00022643"/>
    </source>
</evidence>
<evidence type="ECO:0000259" key="3">
    <source>
        <dbReference type="Pfam" id="PF03358"/>
    </source>
</evidence>
<dbReference type="PANTHER" id="PTHR43278:SF4">
    <property type="entry name" value="NAD(P)H-DEPENDENT FMN-CONTAINING OXIDOREDUCTASE YWQN-RELATED"/>
    <property type="match status" value="1"/>
</dbReference>
<reference evidence="4 5" key="1">
    <citation type="submission" date="2020-08" db="EMBL/GenBank/DDBJ databases">
        <title>Sequencing the genomes of 1000 actinobacteria strains.</title>
        <authorList>
            <person name="Klenk H.-P."/>
        </authorList>
    </citation>
    <scope>NUCLEOTIDE SEQUENCE [LARGE SCALE GENOMIC DNA]</scope>
    <source>
        <strain evidence="4 5">DSM 44786</strain>
    </source>
</reference>
<dbReference type="InterPro" id="IPR051796">
    <property type="entry name" value="ISF_SsuE-like"/>
</dbReference>
<dbReference type="InterPro" id="IPR005025">
    <property type="entry name" value="FMN_Rdtase-like_dom"/>
</dbReference>
<sequence length="192" mass="21058">MISNDPAPTDRQFLFVLGSARSDGNTEQLARLAAEGLPASVGQRWLRLTDFPLDPFDDIRHTGDGTYPELTGNGRELFEATVGATDLVIVSPLYWYTVSTSVKLYLDHWSGWFRAPGTDFRARMKGRTLWGVTSHSGNNSDADPLIGTLRLTGDYMGMHWGGVLLGTGGRPGDVHRDELALAEAKNFFADVI</sequence>
<dbReference type="PANTHER" id="PTHR43278">
    <property type="entry name" value="NAD(P)H-DEPENDENT FMN-CONTAINING OXIDOREDUCTASE YWQN-RELATED"/>
    <property type="match status" value="1"/>
</dbReference>
<dbReference type="SUPFAM" id="SSF52218">
    <property type="entry name" value="Flavoproteins"/>
    <property type="match status" value="1"/>
</dbReference>
<dbReference type="Pfam" id="PF03358">
    <property type="entry name" value="FMN_red"/>
    <property type="match status" value="1"/>
</dbReference>
<name>A0A7W7WIA8_9ACTN</name>
<dbReference type="InterPro" id="IPR029039">
    <property type="entry name" value="Flavoprotein-like_sf"/>
</dbReference>
<evidence type="ECO:0000313" key="4">
    <source>
        <dbReference type="EMBL" id="MBB4948061.1"/>
    </source>
</evidence>
<feature type="domain" description="NADPH-dependent FMN reductase-like" evidence="3">
    <location>
        <begin position="14"/>
        <end position="133"/>
    </location>
</feature>
<gene>
    <name evidence="4" type="ORF">F4556_003596</name>
</gene>
<dbReference type="Gene3D" id="3.40.50.360">
    <property type="match status" value="1"/>
</dbReference>
<accession>A0A7W7WIA8</accession>
<proteinExistence type="predicted"/>
<dbReference type="AlphaFoldDB" id="A0A7W7WIA8"/>
<keyword evidence="5" id="KW-1185">Reference proteome</keyword>
<dbReference type="RefSeq" id="WP_184916972.1">
    <property type="nucleotide sequence ID" value="NZ_JACHJR010000001.1"/>
</dbReference>
<dbReference type="EMBL" id="JACHJR010000001">
    <property type="protein sequence ID" value="MBB4948061.1"/>
    <property type="molecule type" value="Genomic_DNA"/>
</dbReference>
<evidence type="ECO:0000313" key="5">
    <source>
        <dbReference type="Proteomes" id="UP000573327"/>
    </source>
</evidence>
<dbReference type="Proteomes" id="UP000573327">
    <property type="component" value="Unassembled WGS sequence"/>
</dbReference>
<keyword evidence="2" id="KW-0288">FMN</keyword>
<organism evidence="4 5">
    <name type="scientific">Kitasatospora gansuensis</name>
    <dbReference type="NCBI Taxonomy" id="258050"/>
    <lineage>
        <taxon>Bacteria</taxon>
        <taxon>Bacillati</taxon>
        <taxon>Actinomycetota</taxon>
        <taxon>Actinomycetes</taxon>
        <taxon>Kitasatosporales</taxon>
        <taxon>Streptomycetaceae</taxon>
        <taxon>Kitasatospora</taxon>
    </lineage>
</organism>
<keyword evidence="1" id="KW-0285">Flavoprotein</keyword>
<comment type="caution">
    <text evidence="4">The sequence shown here is derived from an EMBL/GenBank/DDBJ whole genome shotgun (WGS) entry which is preliminary data.</text>
</comment>
<evidence type="ECO:0000256" key="1">
    <source>
        <dbReference type="ARBA" id="ARBA00022630"/>
    </source>
</evidence>
<protein>
    <submittedName>
        <fullName evidence="4">Multimeric flavodoxin WrbA</fullName>
    </submittedName>
</protein>